<protein>
    <submittedName>
        <fullName evidence="2">Uncharacterized protein</fullName>
    </submittedName>
</protein>
<evidence type="ECO:0000313" key="2">
    <source>
        <dbReference type="EMBL" id="MPN64514.1"/>
    </source>
</evidence>
<reference evidence="2" key="1">
    <citation type="submission" date="2019-08" db="EMBL/GenBank/DDBJ databases">
        <authorList>
            <person name="Kucharzyk K."/>
            <person name="Murdoch R.W."/>
            <person name="Higgins S."/>
            <person name="Loffler F."/>
        </authorList>
    </citation>
    <scope>NUCLEOTIDE SEQUENCE</scope>
</reference>
<organism evidence="2">
    <name type="scientific">bioreactor metagenome</name>
    <dbReference type="NCBI Taxonomy" id="1076179"/>
    <lineage>
        <taxon>unclassified sequences</taxon>
        <taxon>metagenomes</taxon>
        <taxon>ecological metagenomes</taxon>
    </lineage>
</organism>
<dbReference type="EMBL" id="VSSQ01145509">
    <property type="protein sequence ID" value="MPN64514.1"/>
    <property type="molecule type" value="Genomic_DNA"/>
</dbReference>
<keyword evidence="1" id="KW-0175">Coiled coil</keyword>
<name>A0A645JYC6_9ZZZZ</name>
<evidence type="ECO:0000256" key="1">
    <source>
        <dbReference type="SAM" id="Coils"/>
    </source>
</evidence>
<feature type="coiled-coil region" evidence="1">
    <location>
        <begin position="1"/>
        <end position="67"/>
    </location>
</feature>
<dbReference type="AlphaFoldDB" id="A0A645JYC6"/>
<comment type="caution">
    <text evidence="2">The sequence shown here is derived from an EMBL/GenBank/DDBJ whole genome shotgun (WGS) entry which is preliminary data.</text>
</comment>
<sequence length="75" mass="8405">MANHEAEFEAAYRRIGDLKRRRAALEADLRAASAHRLAFREALMDGIRCAEAELDEAFRELKDVQDGMQPGLFGG</sequence>
<accession>A0A645JYC6</accession>
<proteinExistence type="predicted"/>
<gene>
    <name evidence="2" type="ORF">SDC9_212289</name>
</gene>